<keyword evidence="1" id="KW-0812">Transmembrane</keyword>
<accession>A0A327VVH1</accession>
<keyword evidence="1" id="KW-0472">Membrane</keyword>
<dbReference type="AlphaFoldDB" id="A0A327VVH1"/>
<name>A0A327VVH1_9BACT</name>
<dbReference type="RefSeq" id="WP_111593748.1">
    <property type="nucleotide sequence ID" value="NZ_QLMA01000006.1"/>
</dbReference>
<sequence length="222" mass="25240">MTESNQETTAEESMSKEDLKYTLERLYKCRDLEISNLWQRSVFLSVFLILCFTAYGYLALEILKMSEQKLVFHLVCLGLTAVGAIFSVIWILMGKASKAWYEVYETAITKFEHSHFKILGLPKKNIMGNMEFPADQKNNSIFKTSGGAYSPSKINIGIGVVSLFLWMILGAIHLFFGLANLQDCNAQGDFYIVLGMVTIVFVTIIIIMCFTRTNFLRSNFLE</sequence>
<keyword evidence="1" id="KW-1133">Transmembrane helix</keyword>
<keyword evidence="3" id="KW-1185">Reference proteome</keyword>
<evidence type="ECO:0000313" key="2">
    <source>
        <dbReference type="EMBL" id="RAJ79293.1"/>
    </source>
</evidence>
<dbReference type="InterPro" id="IPR056918">
    <property type="entry name" value="8xMP"/>
</dbReference>
<organism evidence="2 3">
    <name type="scientific">Chitinophaga dinghuensis</name>
    <dbReference type="NCBI Taxonomy" id="1539050"/>
    <lineage>
        <taxon>Bacteria</taxon>
        <taxon>Pseudomonadati</taxon>
        <taxon>Bacteroidota</taxon>
        <taxon>Chitinophagia</taxon>
        <taxon>Chitinophagales</taxon>
        <taxon>Chitinophagaceae</taxon>
        <taxon>Chitinophaga</taxon>
    </lineage>
</organism>
<reference evidence="2 3" key="1">
    <citation type="submission" date="2018-06" db="EMBL/GenBank/DDBJ databases">
        <title>Genomic Encyclopedia of Archaeal and Bacterial Type Strains, Phase II (KMG-II): from individual species to whole genera.</title>
        <authorList>
            <person name="Goeker M."/>
        </authorList>
    </citation>
    <scope>NUCLEOTIDE SEQUENCE [LARGE SCALE GENOMIC DNA]</scope>
    <source>
        <strain evidence="2 3">DSM 29821</strain>
    </source>
</reference>
<proteinExistence type="predicted"/>
<comment type="caution">
    <text evidence="2">The sequence shown here is derived from an EMBL/GenBank/DDBJ whole genome shotgun (WGS) entry which is preliminary data.</text>
</comment>
<protein>
    <submittedName>
        <fullName evidence="2">Uncharacterized protein</fullName>
    </submittedName>
</protein>
<feature type="transmembrane region" description="Helical" evidence="1">
    <location>
        <begin position="37"/>
        <end position="58"/>
    </location>
</feature>
<evidence type="ECO:0000313" key="3">
    <source>
        <dbReference type="Proteomes" id="UP000249819"/>
    </source>
</evidence>
<feature type="transmembrane region" description="Helical" evidence="1">
    <location>
        <begin position="156"/>
        <end position="178"/>
    </location>
</feature>
<evidence type="ECO:0000256" key="1">
    <source>
        <dbReference type="SAM" id="Phobius"/>
    </source>
</evidence>
<dbReference type="EMBL" id="QLMA01000006">
    <property type="protein sequence ID" value="RAJ79293.1"/>
    <property type="molecule type" value="Genomic_DNA"/>
</dbReference>
<dbReference type="Pfam" id="PF24838">
    <property type="entry name" value="8xMP"/>
    <property type="match status" value="1"/>
</dbReference>
<dbReference type="Proteomes" id="UP000249819">
    <property type="component" value="Unassembled WGS sequence"/>
</dbReference>
<gene>
    <name evidence="2" type="ORF">CLV59_106354</name>
</gene>
<feature type="transmembrane region" description="Helical" evidence="1">
    <location>
        <begin position="190"/>
        <end position="210"/>
    </location>
</feature>
<dbReference type="OrthoDB" id="5368706at2"/>
<feature type="transmembrane region" description="Helical" evidence="1">
    <location>
        <begin position="70"/>
        <end position="92"/>
    </location>
</feature>